<dbReference type="GO" id="GO:0020037">
    <property type="term" value="F:heme binding"/>
    <property type="evidence" value="ECO:0007669"/>
    <property type="project" value="UniProtKB-UniRule"/>
</dbReference>
<comment type="cofactor">
    <cofactor evidence="9">
        <name>heme</name>
        <dbReference type="ChEBI" id="CHEBI:30413"/>
    </cofactor>
    <text evidence="9">Binds 1 heme group per subunit.</text>
</comment>
<keyword evidence="5 9" id="KW-0560">Oxidoreductase</keyword>
<reference evidence="10" key="1">
    <citation type="submission" date="2012-02" db="EMBL/GenBank/DDBJ databases">
        <title>The complete genome of Frateuria aurantia DSM 6220.</title>
        <authorList>
            <consortium name="US DOE Joint Genome Institute (JGI-PGF)"/>
            <person name="Lucas S."/>
            <person name="Copeland A."/>
            <person name="Lapidus A."/>
            <person name="Glavina del Rio T."/>
            <person name="Dalin E."/>
            <person name="Tice H."/>
            <person name="Bruce D."/>
            <person name="Goodwin L."/>
            <person name="Pitluck S."/>
            <person name="Peters L."/>
            <person name="Ovchinnikova G."/>
            <person name="Teshima H."/>
            <person name="Kyrpides N."/>
            <person name="Mavromatis K."/>
            <person name="Ivanova N."/>
            <person name="Brettin T."/>
            <person name="Detter J.C."/>
            <person name="Han C."/>
            <person name="Larimer F."/>
            <person name="Land M."/>
            <person name="Hauser L."/>
            <person name="Markowitz V."/>
            <person name="Cheng J.-F."/>
            <person name="Hugenholtz P."/>
            <person name="Woyke T."/>
            <person name="Wu D."/>
            <person name="Brambilla E."/>
            <person name="Klenk H.-P."/>
            <person name="Eisen J.A."/>
        </authorList>
    </citation>
    <scope>NUCLEOTIDE SEQUENCE</scope>
    <source>
        <strain evidence="10">DSM 6220</strain>
    </source>
</reference>
<evidence type="ECO:0000256" key="1">
    <source>
        <dbReference type="ARBA" id="ARBA00011881"/>
    </source>
</evidence>
<comment type="pathway">
    <text evidence="9">Amino-acid degradation; L-tryptophan degradation via kynurenine pathway; L-kynurenine from L-tryptophan: step 1/2.</text>
</comment>
<evidence type="ECO:0000256" key="4">
    <source>
        <dbReference type="ARBA" id="ARBA00022964"/>
    </source>
</evidence>
<keyword evidence="7 9" id="KW-0823">Tryptophan catabolism</keyword>
<dbReference type="InterPro" id="IPR004981">
    <property type="entry name" value="Trp_2_3_dOase"/>
</dbReference>
<dbReference type="PANTHER" id="PTHR10138">
    <property type="entry name" value="TRYPTOPHAN 2,3-DIOXYGENASE"/>
    <property type="match status" value="1"/>
</dbReference>
<dbReference type="Gene3D" id="1.20.58.480">
    <property type="match status" value="1"/>
</dbReference>
<dbReference type="Proteomes" id="UP000005234">
    <property type="component" value="Chromosome"/>
</dbReference>
<evidence type="ECO:0000313" key="11">
    <source>
        <dbReference type="Proteomes" id="UP000005234"/>
    </source>
</evidence>
<evidence type="ECO:0000256" key="5">
    <source>
        <dbReference type="ARBA" id="ARBA00023002"/>
    </source>
</evidence>
<dbReference type="GO" id="GO:0046872">
    <property type="term" value="F:metal ion binding"/>
    <property type="evidence" value="ECO:0007669"/>
    <property type="project" value="UniProtKB-KW"/>
</dbReference>
<dbReference type="OrthoDB" id="9776847at2"/>
<dbReference type="STRING" id="767434.Fraau_1143"/>
<dbReference type="EC" id="1.13.11.11" evidence="9"/>
<name>H8L408_FRAAD</name>
<evidence type="ECO:0000256" key="7">
    <source>
        <dbReference type="ARBA" id="ARBA00023079"/>
    </source>
</evidence>
<dbReference type="FunFam" id="1.20.58.480:FF:000001">
    <property type="entry name" value="Tryptophan 2,3-dioxygenase"/>
    <property type="match status" value="1"/>
</dbReference>
<proteinExistence type="inferred from homology"/>
<feature type="binding site" description="axial binding residue" evidence="9">
    <location>
        <position position="238"/>
    </location>
    <ligand>
        <name>heme</name>
        <dbReference type="ChEBI" id="CHEBI:30413"/>
    </ligand>
    <ligandPart>
        <name>Fe</name>
        <dbReference type="ChEBI" id="CHEBI:18248"/>
    </ligandPart>
</feature>
<comment type="subunit">
    <text evidence="1 9">Homotetramer.</text>
</comment>
<comment type="function">
    <text evidence="9">Heme-dependent dioxygenase that catalyzes the oxidative cleavage of the L-tryptophan (L-Trp) pyrrole ring and converts L-tryptophan to N-formyl-L-kynurenine. Catalyzes the oxidative cleavage of the indole moiety.</text>
</comment>
<comment type="similarity">
    <text evidence="9">Belongs to the tryptophan 2,3-dioxygenase family.</text>
</comment>
<keyword evidence="6 9" id="KW-0408">Iron</keyword>
<dbReference type="RefSeq" id="WP_014402608.1">
    <property type="nucleotide sequence ID" value="NC_017033.1"/>
</dbReference>
<dbReference type="GO" id="GO:0004833">
    <property type="term" value="F:L-tryptophan 2,3-dioxygenase activity"/>
    <property type="evidence" value="ECO:0007669"/>
    <property type="project" value="UniProtKB-UniRule"/>
</dbReference>
<dbReference type="HOGENOM" id="CLU_063240_0_0_6"/>
<keyword evidence="11" id="KW-1185">Reference proteome</keyword>
<evidence type="ECO:0000256" key="9">
    <source>
        <dbReference type="HAMAP-Rule" id="MF_01972"/>
    </source>
</evidence>
<dbReference type="InterPro" id="IPR037217">
    <property type="entry name" value="Trp/Indoleamine_2_3_dOase-like"/>
</dbReference>
<sequence>MKTSSREVSGAGEMAVSPESGYADYLQLDVLLSAQRPLSSPPQHDEMVFIVQHQVAELWMKLFVHELEAILAAVRADALSRAMTGMQRVKTIQAQLYEQWSVLETLSPVDYLKFRPVLGRGSGFQSAQYRELVFMLGEKNPDLLDMFADRPEAQQRLQALLEQPSLYQEWLLHLHRQGHAVPEDCLQGDWSRPRPPDERLWPVFRAIYQQRERYPLAYAFCEQLVDLEEQFQLWRFRHLKTVERVIGWRRGTGGSSGLDFLRQVLDQSFFPELLAIRTGL</sequence>
<evidence type="ECO:0000256" key="3">
    <source>
        <dbReference type="ARBA" id="ARBA00022723"/>
    </source>
</evidence>
<keyword evidence="2 9" id="KW-0349">Heme</keyword>
<feature type="binding site" evidence="9">
    <location>
        <position position="115"/>
    </location>
    <ligand>
        <name>substrate</name>
    </ligand>
</feature>
<evidence type="ECO:0000313" key="10">
    <source>
        <dbReference type="EMBL" id="AFC85602.1"/>
    </source>
</evidence>
<dbReference type="SUPFAM" id="SSF140959">
    <property type="entry name" value="Indolic compounds 2,3-dioxygenase-like"/>
    <property type="match status" value="1"/>
</dbReference>
<keyword evidence="4 9" id="KW-0223">Dioxygenase</keyword>
<keyword evidence="3 9" id="KW-0479">Metal-binding</keyword>
<dbReference type="GO" id="GO:0019441">
    <property type="term" value="P:L-tryptophan catabolic process to kynurenine"/>
    <property type="evidence" value="ECO:0007669"/>
    <property type="project" value="UniProtKB-UniRule"/>
</dbReference>
<organism evidence="10 11">
    <name type="scientific">Frateuria aurantia (strain ATCC 33424 / DSM 6220 / KCTC 2777 / LMG 1558 / NBRC 3245 / NCIMB 13370)</name>
    <name type="common">Acetobacter aurantius</name>
    <dbReference type="NCBI Taxonomy" id="767434"/>
    <lineage>
        <taxon>Bacteria</taxon>
        <taxon>Pseudomonadati</taxon>
        <taxon>Pseudomonadota</taxon>
        <taxon>Gammaproteobacteria</taxon>
        <taxon>Lysobacterales</taxon>
        <taxon>Rhodanobacteraceae</taxon>
        <taxon>Frateuria</taxon>
    </lineage>
</organism>
<evidence type="ECO:0000256" key="2">
    <source>
        <dbReference type="ARBA" id="ARBA00022617"/>
    </source>
</evidence>
<protein>
    <recommendedName>
        <fullName evidence="9">Tryptophan 2,3-dioxygenase</fullName>
        <shortName evidence="9">TDO</shortName>
        <ecNumber evidence="9">1.13.11.11</ecNumber>
    </recommendedName>
    <alternativeName>
        <fullName evidence="9">Tryptamin 2,3-dioxygenase</fullName>
    </alternativeName>
    <alternativeName>
        <fullName evidence="9">Tryptophan oxygenase</fullName>
        <shortName evidence="9">TO</shortName>
        <shortName evidence="9">TRPO</shortName>
    </alternativeName>
    <alternativeName>
        <fullName evidence="9">Tryptophan pyrrolase</fullName>
    </alternativeName>
    <alternativeName>
        <fullName evidence="9">Tryptophanase</fullName>
    </alternativeName>
</protein>
<feature type="binding site" evidence="9">
    <location>
        <position position="111"/>
    </location>
    <ligand>
        <name>substrate</name>
    </ligand>
</feature>
<comment type="catalytic activity">
    <reaction evidence="8 9">
        <text>L-tryptophan + O2 = N-formyl-L-kynurenine</text>
        <dbReference type="Rhea" id="RHEA:24536"/>
        <dbReference type="ChEBI" id="CHEBI:15379"/>
        <dbReference type="ChEBI" id="CHEBI:57912"/>
        <dbReference type="ChEBI" id="CHEBI:58629"/>
        <dbReference type="EC" id="1.13.11.11"/>
    </reaction>
</comment>
<dbReference type="HAMAP" id="MF_01972">
    <property type="entry name" value="T23O"/>
    <property type="match status" value="1"/>
</dbReference>
<evidence type="ECO:0000256" key="8">
    <source>
        <dbReference type="ARBA" id="ARBA00050412"/>
    </source>
</evidence>
<dbReference type="PANTHER" id="PTHR10138:SF0">
    <property type="entry name" value="TRYPTOPHAN 2,3-DIOXYGENASE"/>
    <property type="match status" value="1"/>
</dbReference>
<evidence type="ECO:0000256" key="6">
    <source>
        <dbReference type="ARBA" id="ARBA00023004"/>
    </source>
</evidence>
<dbReference type="AlphaFoldDB" id="H8L408"/>
<accession>H8L408</accession>
<gene>
    <name evidence="9" type="primary">kynA</name>
    <name evidence="10" type="ordered locus">Fraau_1143</name>
</gene>
<dbReference type="EMBL" id="CP003350">
    <property type="protein sequence ID" value="AFC85602.1"/>
    <property type="molecule type" value="Genomic_DNA"/>
</dbReference>
<dbReference type="GO" id="GO:0019442">
    <property type="term" value="P:L-tryptophan catabolic process to acetyl-CoA"/>
    <property type="evidence" value="ECO:0007669"/>
    <property type="project" value="TreeGrafter"/>
</dbReference>
<dbReference type="Pfam" id="PF03301">
    <property type="entry name" value="Trp_dioxygenase"/>
    <property type="match status" value="2"/>
</dbReference>
<feature type="binding site" evidence="9">
    <location>
        <position position="252"/>
    </location>
    <ligand>
        <name>substrate</name>
    </ligand>
</feature>
<dbReference type="eggNOG" id="COG3483">
    <property type="taxonomic scope" value="Bacteria"/>
</dbReference>
<dbReference type="KEGG" id="fau:Fraau_1143"/>
<feature type="binding site" evidence="9">
    <location>
        <begin position="49"/>
        <end position="53"/>
    </location>
    <ligand>
        <name>substrate</name>
    </ligand>
</feature>
<dbReference type="UniPathway" id="UPA00333">
    <property type="reaction ID" value="UER00453"/>
</dbReference>